<evidence type="ECO:0000256" key="1">
    <source>
        <dbReference type="SAM" id="Phobius"/>
    </source>
</evidence>
<feature type="transmembrane region" description="Helical" evidence="1">
    <location>
        <begin position="51"/>
        <end position="72"/>
    </location>
</feature>
<protein>
    <submittedName>
        <fullName evidence="2">Uncharacterized protein</fullName>
    </submittedName>
</protein>
<dbReference type="AlphaFoldDB" id="A0A8J3ZXH0"/>
<keyword evidence="1" id="KW-0812">Transmembrane</keyword>
<gene>
    <name evidence="2" type="ORF">Voc01_063330</name>
</gene>
<evidence type="ECO:0000313" key="2">
    <source>
        <dbReference type="EMBL" id="GIJ71416.1"/>
    </source>
</evidence>
<keyword evidence="1" id="KW-0472">Membrane</keyword>
<comment type="caution">
    <text evidence="2">The sequence shown here is derived from an EMBL/GenBank/DDBJ whole genome shotgun (WGS) entry which is preliminary data.</text>
</comment>
<organism evidence="2 3">
    <name type="scientific">Virgisporangium ochraceum</name>
    <dbReference type="NCBI Taxonomy" id="65505"/>
    <lineage>
        <taxon>Bacteria</taxon>
        <taxon>Bacillati</taxon>
        <taxon>Actinomycetota</taxon>
        <taxon>Actinomycetes</taxon>
        <taxon>Micromonosporales</taxon>
        <taxon>Micromonosporaceae</taxon>
        <taxon>Virgisporangium</taxon>
    </lineage>
</organism>
<reference evidence="2" key="1">
    <citation type="submission" date="2021-01" db="EMBL/GenBank/DDBJ databases">
        <title>Whole genome shotgun sequence of Virgisporangium ochraceum NBRC 16418.</title>
        <authorList>
            <person name="Komaki H."/>
            <person name="Tamura T."/>
        </authorList>
    </citation>
    <scope>NUCLEOTIDE SEQUENCE</scope>
    <source>
        <strain evidence="2">NBRC 16418</strain>
    </source>
</reference>
<accession>A0A8J3ZXH0</accession>
<dbReference type="EMBL" id="BOPH01000088">
    <property type="protein sequence ID" value="GIJ71416.1"/>
    <property type="molecule type" value="Genomic_DNA"/>
</dbReference>
<proteinExistence type="predicted"/>
<evidence type="ECO:0000313" key="3">
    <source>
        <dbReference type="Proteomes" id="UP000635606"/>
    </source>
</evidence>
<keyword evidence="3" id="KW-1185">Reference proteome</keyword>
<keyword evidence="1" id="KW-1133">Transmembrane helix</keyword>
<sequence>MTGRPTVPATDTVAVDSYGGPVNPGGSTHMDRFEVTTDRVGMRRWIRRMSWIHGTAGVVQAAALGALGGVLAFSLGSGDIDNAILYATLAGAGMSAMAFLLGLTTLSVGGLAQMRRRYEQTRVLLLDRDGLWMPAPRTPAGEIRMPWEAVGDVVRPFLRHEIVTIKVRPHVTADMPGAVGLDGTVLASGLTLGTRFTDTDGSTVAAAVTSLRDRFTTGTTHPSTADRS</sequence>
<dbReference type="Proteomes" id="UP000635606">
    <property type="component" value="Unassembled WGS sequence"/>
</dbReference>
<name>A0A8J3ZXH0_9ACTN</name>
<feature type="transmembrane region" description="Helical" evidence="1">
    <location>
        <begin position="84"/>
        <end position="112"/>
    </location>
</feature>